<sequence length="67" mass="7770">MAAFLLRDLLQRQPKNLSILELLALCALRNEDYPQVVETLQRMLVLLPPDDPRREAISRQLSEAQKK</sequence>
<dbReference type="InterPro" id="IPR011990">
    <property type="entry name" value="TPR-like_helical_dom_sf"/>
</dbReference>
<reference evidence="1 2" key="1">
    <citation type="submission" date="2019-05" db="EMBL/GenBank/DDBJ databases">
        <title>Genome sequence of Klebsiella sp strain TOUT106.</title>
        <authorList>
            <person name="Rahi P."/>
            <person name="Chaudhari D."/>
        </authorList>
    </citation>
    <scope>NUCLEOTIDE SEQUENCE [LARGE SCALE GENOMIC DNA]</scope>
    <source>
        <strain evidence="1 2">TOUT106</strain>
    </source>
</reference>
<dbReference type="EMBL" id="VCHQ01000026">
    <property type="protein sequence ID" value="TLV11622.1"/>
    <property type="molecule type" value="Genomic_DNA"/>
</dbReference>
<dbReference type="Gene3D" id="1.25.40.10">
    <property type="entry name" value="Tetratricopeptide repeat domain"/>
    <property type="match status" value="1"/>
</dbReference>
<proteinExistence type="predicted"/>
<protein>
    <submittedName>
        <fullName evidence="1">Uncharacterized protein</fullName>
    </submittedName>
</protein>
<name>A0A5R9LEC8_9ENTR</name>
<evidence type="ECO:0000313" key="1">
    <source>
        <dbReference type="EMBL" id="TLV11622.1"/>
    </source>
</evidence>
<keyword evidence="2" id="KW-1185">Reference proteome</keyword>
<dbReference type="AlphaFoldDB" id="A0A5R9LEC8"/>
<dbReference type="SUPFAM" id="SSF48452">
    <property type="entry name" value="TPR-like"/>
    <property type="match status" value="1"/>
</dbReference>
<evidence type="ECO:0000313" key="2">
    <source>
        <dbReference type="Proteomes" id="UP000307430"/>
    </source>
</evidence>
<organism evidence="1 2">
    <name type="scientific">Klebsiella indica</name>
    <dbReference type="NCBI Taxonomy" id="2582917"/>
    <lineage>
        <taxon>Bacteria</taxon>
        <taxon>Pseudomonadati</taxon>
        <taxon>Pseudomonadota</taxon>
        <taxon>Gammaproteobacteria</taxon>
        <taxon>Enterobacterales</taxon>
        <taxon>Enterobacteriaceae</taxon>
        <taxon>Klebsiella/Raoultella group</taxon>
        <taxon>Klebsiella</taxon>
    </lineage>
</organism>
<dbReference type="Proteomes" id="UP000307430">
    <property type="component" value="Unassembled WGS sequence"/>
</dbReference>
<comment type="caution">
    <text evidence="1">The sequence shown here is derived from an EMBL/GenBank/DDBJ whole genome shotgun (WGS) entry which is preliminary data.</text>
</comment>
<accession>A0A5R9LEC8</accession>
<gene>
    <name evidence="1" type="ORF">FE839_18775</name>
</gene>